<comment type="catalytic activity">
    <reaction evidence="1">
        <text>ATP + protein L-histidine = ADP + protein N-phospho-L-histidine.</text>
        <dbReference type="EC" id="2.7.13.3"/>
    </reaction>
</comment>
<feature type="transmembrane region" description="Helical" evidence="16">
    <location>
        <begin position="223"/>
        <end position="250"/>
    </location>
</feature>
<keyword evidence="5" id="KW-0597">Phosphoprotein</keyword>
<organism evidence="19 20">
    <name type="scientific">Actinorhabdospora filicis</name>
    <dbReference type="NCBI Taxonomy" id="1785913"/>
    <lineage>
        <taxon>Bacteria</taxon>
        <taxon>Bacillati</taxon>
        <taxon>Actinomycetota</taxon>
        <taxon>Actinomycetes</taxon>
        <taxon>Micromonosporales</taxon>
        <taxon>Micromonosporaceae</taxon>
        <taxon>Actinorhabdospora</taxon>
    </lineage>
</organism>
<dbReference type="CDD" id="cd00075">
    <property type="entry name" value="HATPase"/>
    <property type="match status" value="1"/>
</dbReference>
<dbReference type="PANTHER" id="PTHR43547">
    <property type="entry name" value="TWO-COMPONENT HISTIDINE KINASE"/>
    <property type="match status" value="1"/>
</dbReference>
<evidence type="ECO:0000256" key="5">
    <source>
        <dbReference type="ARBA" id="ARBA00022553"/>
    </source>
</evidence>
<dbReference type="CDD" id="cd00082">
    <property type="entry name" value="HisKA"/>
    <property type="match status" value="1"/>
</dbReference>
<keyword evidence="10" id="KW-0067">ATP-binding</keyword>
<dbReference type="SMART" id="SM00387">
    <property type="entry name" value="HATPase_c"/>
    <property type="match status" value="1"/>
</dbReference>
<dbReference type="SMART" id="SM00304">
    <property type="entry name" value="HAMP"/>
    <property type="match status" value="1"/>
</dbReference>
<keyword evidence="12" id="KW-0902">Two-component regulatory system</keyword>
<dbReference type="InterPro" id="IPR003661">
    <property type="entry name" value="HisK_dim/P_dom"/>
</dbReference>
<dbReference type="SUPFAM" id="SSF55874">
    <property type="entry name" value="ATPase domain of HSP90 chaperone/DNA topoisomerase II/histidine kinase"/>
    <property type="match status" value="1"/>
</dbReference>
<keyword evidence="4" id="KW-1003">Cell membrane</keyword>
<dbReference type="Pfam" id="PF02518">
    <property type="entry name" value="HATPase_c"/>
    <property type="match status" value="1"/>
</dbReference>
<dbReference type="Pfam" id="PF00512">
    <property type="entry name" value="HisKA"/>
    <property type="match status" value="1"/>
</dbReference>
<dbReference type="InterPro" id="IPR047669">
    <property type="entry name" value="MtrAB_MtrB"/>
</dbReference>
<dbReference type="Proteomes" id="UP001165079">
    <property type="component" value="Unassembled WGS sequence"/>
</dbReference>
<evidence type="ECO:0000256" key="12">
    <source>
        <dbReference type="ARBA" id="ARBA00023012"/>
    </source>
</evidence>
<evidence type="ECO:0000256" key="2">
    <source>
        <dbReference type="ARBA" id="ARBA00004651"/>
    </source>
</evidence>
<name>A0A9W6W926_9ACTN</name>
<feature type="region of interest" description="Disordered" evidence="15">
    <location>
        <begin position="543"/>
        <end position="579"/>
    </location>
</feature>
<evidence type="ECO:0000256" key="11">
    <source>
        <dbReference type="ARBA" id="ARBA00022989"/>
    </source>
</evidence>
<dbReference type="PRINTS" id="PR00344">
    <property type="entry name" value="BCTRLSENSOR"/>
</dbReference>
<evidence type="ECO:0000256" key="3">
    <source>
        <dbReference type="ARBA" id="ARBA00012438"/>
    </source>
</evidence>
<dbReference type="GO" id="GO:0000155">
    <property type="term" value="F:phosphorelay sensor kinase activity"/>
    <property type="evidence" value="ECO:0007669"/>
    <property type="project" value="InterPro"/>
</dbReference>
<dbReference type="Gene3D" id="3.30.565.10">
    <property type="entry name" value="Histidine kinase-like ATPase, C-terminal domain"/>
    <property type="match status" value="1"/>
</dbReference>
<keyword evidence="13 16" id="KW-0472">Membrane</keyword>
<evidence type="ECO:0000256" key="6">
    <source>
        <dbReference type="ARBA" id="ARBA00022679"/>
    </source>
</evidence>
<dbReference type="PROSITE" id="PS50885">
    <property type="entry name" value="HAMP"/>
    <property type="match status" value="1"/>
</dbReference>
<comment type="caution">
    <text evidence="19">The sequence shown here is derived from an EMBL/GenBank/DDBJ whole genome shotgun (WGS) entry which is preliminary data.</text>
</comment>
<dbReference type="FunFam" id="3.30.565.10:FF:000013">
    <property type="entry name" value="Two-component sensor histidine kinase"/>
    <property type="match status" value="1"/>
</dbReference>
<dbReference type="FunFam" id="1.10.287.130:FF:000010">
    <property type="entry name" value="Two-component sensor histidine kinase"/>
    <property type="match status" value="1"/>
</dbReference>
<evidence type="ECO:0000256" key="1">
    <source>
        <dbReference type="ARBA" id="ARBA00000085"/>
    </source>
</evidence>
<dbReference type="InterPro" id="IPR036890">
    <property type="entry name" value="HATPase_C_sf"/>
</dbReference>
<evidence type="ECO:0000256" key="16">
    <source>
        <dbReference type="SAM" id="Phobius"/>
    </source>
</evidence>
<dbReference type="PROSITE" id="PS50109">
    <property type="entry name" value="HIS_KIN"/>
    <property type="match status" value="1"/>
</dbReference>
<gene>
    <name evidence="19" type="ORF">Afil01_10570</name>
</gene>
<keyword evidence="11 16" id="KW-1133">Transmembrane helix</keyword>
<feature type="domain" description="Histidine kinase" evidence="17">
    <location>
        <begin position="319"/>
        <end position="536"/>
    </location>
</feature>
<dbReference type="Gene3D" id="6.10.340.10">
    <property type="match status" value="1"/>
</dbReference>
<dbReference type="SMART" id="SM00388">
    <property type="entry name" value="HisKA"/>
    <property type="match status" value="1"/>
</dbReference>
<protein>
    <recommendedName>
        <fullName evidence="14">Sensor histidine kinase MtrB</fullName>
        <ecNumber evidence="3">2.7.13.3</ecNumber>
    </recommendedName>
</protein>
<keyword evidence="20" id="KW-1185">Reference proteome</keyword>
<evidence type="ECO:0000256" key="4">
    <source>
        <dbReference type="ARBA" id="ARBA00022475"/>
    </source>
</evidence>
<feature type="transmembrane region" description="Helical" evidence="16">
    <location>
        <begin position="44"/>
        <end position="67"/>
    </location>
</feature>
<dbReference type="PANTHER" id="PTHR43547:SF2">
    <property type="entry name" value="HYBRID SIGNAL TRANSDUCTION HISTIDINE KINASE C"/>
    <property type="match status" value="1"/>
</dbReference>
<evidence type="ECO:0000259" key="17">
    <source>
        <dbReference type="PROSITE" id="PS50109"/>
    </source>
</evidence>
<evidence type="ECO:0000256" key="8">
    <source>
        <dbReference type="ARBA" id="ARBA00022741"/>
    </source>
</evidence>
<proteinExistence type="predicted"/>
<dbReference type="InterPro" id="IPR003594">
    <property type="entry name" value="HATPase_dom"/>
</dbReference>
<dbReference type="EC" id="2.7.13.3" evidence="3"/>
<accession>A0A9W6W926</accession>
<evidence type="ECO:0000256" key="9">
    <source>
        <dbReference type="ARBA" id="ARBA00022777"/>
    </source>
</evidence>
<evidence type="ECO:0000259" key="18">
    <source>
        <dbReference type="PROSITE" id="PS50885"/>
    </source>
</evidence>
<dbReference type="GO" id="GO:0005524">
    <property type="term" value="F:ATP binding"/>
    <property type="evidence" value="ECO:0007669"/>
    <property type="project" value="UniProtKB-KW"/>
</dbReference>
<evidence type="ECO:0000256" key="13">
    <source>
        <dbReference type="ARBA" id="ARBA00023136"/>
    </source>
</evidence>
<dbReference type="InterPro" id="IPR004358">
    <property type="entry name" value="Sig_transdc_His_kin-like_C"/>
</dbReference>
<keyword evidence="8" id="KW-0547">Nucleotide-binding</keyword>
<comment type="subcellular location">
    <subcellularLocation>
        <location evidence="2">Cell membrane</location>
        <topology evidence="2">Multi-pass membrane protein</topology>
    </subcellularLocation>
</comment>
<evidence type="ECO:0000313" key="20">
    <source>
        <dbReference type="Proteomes" id="UP001165079"/>
    </source>
</evidence>
<dbReference type="RefSeq" id="WP_285661434.1">
    <property type="nucleotide sequence ID" value="NZ_BSTX01000001.1"/>
</dbReference>
<dbReference type="CDD" id="cd06225">
    <property type="entry name" value="HAMP"/>
    <property type="match status" value="1"/>
</dbReference>
<keyword evidence="9 19" id="KW-0418">Kinase</keyword>
<evidence type="ECO:0000256" key="10">
    <source>
        <dbReference type="ARBA" id="ARBA00022840"/>
    </source>
</evidence>
<dbReference type="SUPFAM" id="SSF158472">
    <property type="entry name" value="HAMP domain-like"/>
    <property type="match status" value="1"/>
</dbReference>
<keyword evidence="7 16" id="KW-0812">Transmembrane</keyword>
<keyword evidence="6" id="KW-0808">Transferase</keyword>
<dbReference type="NCBIfam" id="NF040691">
    <property type="entry name" value="MtrAB_MtrB"/>
    <property type="match status" value="1"/>
</dbReference>
<dbReference type="SUPFAM" id="SSF47384">
    <property type="entry name" value="Homodimeric domain of signal transducing histidine kinase"/>
    <property type="match status" value="1"/>
</dbReference>
<evidence type="ECO:0000313" key="19">
    <source>
        <dbReference type="EMBL" id="GLZ76250.1"/>
    </source>
</evidence>
<dbReference type="Pfam" id="PF00672">
    <property type="entry name" value="HAMP"/>
    <property type="match status" value="1"/>
</dbReference>
<feature type="compositionally biased region" description="Low complexity" evidence="15">
    <location>
        <begin position="543"/>
        <end position="567"/>
    </location>
</feature>
<evidence type="ECO:0000256" key="14">
    <source>
        <dbReference type="ARBA" id="ARBA00035305"/>
    </source>
</evidence>
<dbReference type="EMBL" id="BSTX01000001">
    <property type="protein sequence ID" value="GLZ76250.1"/>
    <property type="molecule type" value="Genomic_DNA"/>
</dbReference>
<feature type="domain" description="HAMP" evidence="18">
    <location>
        <begin position="252"/>
        <end position="304"/>
    </location>
</feature>
<evidence type="ECO:0000256" key="15">
    <source>
        <dbReference type="SAM" id="MobiDB-lite"/>
    </source>
</evidence>
<dbReference type="InterPro" id="IPR005467">
    <property type="entry name" value="His_kinase_dom"/>
</dbReference>
<sequence length="579" mass="62425">MPLAFTPPWRRPKVKALLRRAYRLVVRLARPVLRTWRGSLQFRVVAITMVASTVLVGAFGILVASSINDELLEQKYDATQSAMEQGRNDAVTGLRGLTGPTDYDFGPTATKLVKDLVAKGGGGDLKVMLLPLPATQERLRKQSPQRATDGYGYPVAPVDTLVPEDLRERVAAGGDGRKITLLSFDEKAPESYVVLGAPVTVGQDTANPSFGLYYFFPLDGEQAVSGIVGSALLVAGLALVLLLAALAWLVTRMVVTPVRAAARTAQRLSAGLLHERMTVRGADDLARLAGSFNLMAENLQQQIVRLEEMSRLQRRFTSDVSHELRTPLTTVRMAADLLHSSREDFPPAAARSAELLQDELNRFEDLLGELLEISRFDAGFAQLDAEAVDLNPIVRSVAASFDSLAERCGVEMRLTIPDSPTIAEVDPRRVQRVLRNLIGNAVEHAECLPVDIELAASHSAVAVSVRDRGVGLKPGEEKLVFNRFWRADPSRARQTGGTGLGLSISIEDAKLHGGWLEAAGEPGRGSVFRLTLPMRAGDRLLSSPLPLTLPGDPAETATETTAESPSEISDAGGVPSGQT</sequence>
<dbReference type="GO" id="GO:0005886">
    <property type="term" value="C:plasma membrane"/>
    <property type="evidence" value="ECO:0007669"/>
    <property type="project" value="UniProtKB-SubCell"/>
</dbReference>
<dbReference type="Gene3D" id="1.10.287.130">
    <property type="match status" value="1"/>
</dbReference>
<dbReference type="AlphaFoldDB" id="A0A9W6W926"/>
<reference evidence="19" key="1">
    <citation type="submission" date="2023-03" db="EMBL/GenBank/DDBJ databases">
        <title>Actinorhabdospora filicis NBRC 111898.</title>
        <authorList>
            <person name="Ichikawa N."/>
            <person name="Sato H."/>
            <person name="Tonouchi N."/>
        </authorList>
    </citation>
    <scope>NUCLEOTIDE SEQUENCE</scope>
    <source>
        <strain evidence="19">NBRC 111898</strain>
    </source>
</reference>
<dbReference type="InterPro" id="IPR036097">
    <property type="entry name" value="HisK_dim/P_sf"/>
</dbReference>
<dbReference type="InterPro" id="IPR003660">
    <property type="entry name" value="HAMP_dom"/>
</dbReference>
<evidence type="ECO:0000256" key="7">
    <source>
        <dbReference type="ARBA" id="ARBA00022692"/>
    </source>
</evidence>